<evidence type="ECO:0000313" key="3">
    <source>
        <dbReference type="Proteomes" id="UP000813385"/>
    </source>
</evidence>
<accession>A0A8K0TH63</accession>
<gene>
    <name evidence="2" type="ORF">B0T11DRAFT_86111</name>
</gene>
<feature type="region of interest" description="Disordered" evidence="1">
    <location>
        <begin position="19"/>
        <end position="46"/>
    </location>
</feature>
<dbReference type="Proteomes" id="UP000813385">
    <property type="component" value="Unassembled WGS sequence"/>
</dbReference>
<comment type="caution">
    <text evidence="2">The sequence shown here is derived from an EMBL/GenBank/DDBJ whole genome shotgun (WGS) entry which is preliminary data.</text>
</comment>
<feature type="region of interest" description="Disordered" evidence="1">
    <location>
        <begin position="168"/>
        <end position="220"/>
    </location>
</feature>
<proteinExistence type="predicted"/>
<dbReference type="AlphaFoldDB" id="A0A8K0TH63"/>
<reference evidence="2" key="1">
    <citation type="journal article" date="2021" name="Nat. Commun.">
        <title>Genetic determinants of endophytism in the Arabidopsis root mycobiome.</title>
        <authorList>
            <person name="Mesny F."/>
            <person name="Miyauchi S."/>
            <person name="Thiergart T."/>
            <person name="Pickel B."/>
            <person name="Atanasova L."/>
            <person name="Karlsson M."/>
            <person name="Huettel B."/>
            <person name="Barry K.W."/>
            <person name="Haridas S."/>
            <person name="Chen C."/>
            <person name="Bauer D."/>
            <person name="Andreopoulos W."/>
            <person name="Pangilinan J."/>
            <person name="LaButti K."/>
            <person name="Riley R."/>
            <person name="Lipzen A."/>
            <person name="Clum A."/>
            <person name="Drula E."/>
            <person name="Henrissat B."/>
            <person name="Kohler A."/>
            <person name="Grigoriev I.V."/>
            <person name="Martin F.M."/>
            <person name="Hacquard S."/>
        </authorList>
    </citation>
    <scope>NUCLEOTIDE SEQUENCE</scope>
    <source>
        <strain evidence="2">MPI-CAGE-AT-0016</strain>
    </source>
</reference>
<name>A0A8K0TH63_9PEZI</name>
<sequence length="253" mass="27593">MTMPIQLPSSPVFLDSALLGKEPTSDGGGRRRLKGGVRGGGQGRVSRMCIDHDGQAEKMRQAVWKKRWIGAMVKPRRVRRHRCSHLNHMRGASVVPSLSSVVIALRAGSRTAWAGRSNPSKRHREGTGKPRMGWQALPFLPHVTTDSSITFSHLIFLSIVPRLGAPNVSKKEEKSNEKRTGVPLHRIPRKPESRNPIVSPRSPLLTAAAGPSVPSDRPFMPRLPTIPLSLSLDGDDYSTLVGWGPFALGPLGP</sequence>
<keyword evidence="3" id="KW-1185">Reference proteome</keyword>
<dbReference type="EMBL" id="JAGPXD010000003">
    <property type="protein sequence ID" value="KAH7362627.1"/>
    <property type="molecule type" value="Genomic_DNA"/>
</dbReference>
<protein>
    <submittedName>
        <fullName evidence="2">Uncharacterized protein</fullName>
    </submittedName>
</protein>
<organism evidence="2 3">
    <name type="scientific">Plectosphaerella cucumerina</name>
    <dbReference type="NCBI Taxonomy" id="40658"/>
    <lineage>
        <taxon>Eukaryota</taxon>
        <taxon>Fungi</taxon>
        <taxon>Dikarya</taxon>
        <taxon>Ascomycota</taxon>
        <taxon>Pezizomycotina</taxon>
        <taxon>Sordariomycetes</taxon>
        <taxon>Hypocreomycetidae</taxon>
        <taxon>Glomerellales</taxon>
        <taxon>Plectosphaerellaceae</taxon>
        <taxon>Plectosphaerella</taxon>
    </lineage>
</organism>
<feature type="compositionally biased region" description="Basic and acidic residues" evidence="1">
    <location>
        <begin position="169"/>
        <end position="180"/>
    </location>
</feature>
<evidence type="ECO:0000313" key="2">
    <source>
        <dbReference type="EMBL" id="KAH7362627.1"/>
    </source>
</evidence>
<evidence type="ECO:0000256" key="1">
    <source>
        <dbReference type="SAM" id="MobiDB-lite"/>
    </source>
</evidence>